<comment type="subcellular location">
    <subcellularLocation>
        <location evidence="1">Cell membrane</location>
        <topology evidence="1">Multi-pass membrane protein</topology>
    </subcellularLocation>
</comment>
<feature type="transmembrane region" description="Helical" evidence="6">
    <location>
        <begin position="128"/>
        <end position="145"/>
    </location>
</feature>
<feature type="transmembrane region" description="Helical" evidence="6">
    <location>
        <begin position="248"/>
        <end position="265"/>
    </location>
</feature>
<feature type="transmembrane region" description="Helical" evidence="6">
    <location>
        <begin position="217"/>
        <end position="236"/>
    </location>
</feature>
<feature type="transmembrane region" description="Helical" evidence="6">
    <location>
        <begin position="73"/>
        <end position="92"/>
    </location>
</feature>
<keyword evidence="2" id="KW-1003">Cell membrane</keyword>
<evidence type="ECO:0000313" key="9">
    <source>
        <dbReference type="Proteomes" id="UP000186895"/>
    </source>
</evidence>
<keyword evidence="4 6" id="KW-1133">Transmembrane helix</keyword>
<dbReference type="InterPro" id="IPR000620">
    <property type="entry name" value="EamA_dom"/>
</dbReference>
<protein>
    <submittedName>
        <fullName evidence="8">EamA domain-containing membrane protein RarD</fullName>
    </submittedName>
</protein>
<sequence length="305" mass="33404">MSEKSQSRAMLLGLSAVLLWSTVATAFKLSLQTLSPLQLLGWSGLFSTLVLAVAVSWQHRWGELLQQLRRRPGYYLAMGALNPFLYYLVLFRAYDLLPAQQAQALNYTWALTLALLAVPLLKQKLHRIDIIAMLLGYMGALVIATRGNLLALEFDSLPGVALALGSTLIWALYWILNTRAEGAPAVTLLLCFLLGTPMVWALMAWQGELVVPSLQGVLGAAYVGLFEMGVTFLLWLGAMRAATHVSRISNLIFLSPFLSLVFIRLFLNEPIVPATFVGLALIVGAVVLQQKMKPSEPAPAAEQPE</sequence>
<feature type="transmembrane region" description="Helical" evidence="6">
    <location>
        <begin position="183"/>
        <end position="205"/>
    </location>
</feature>
<keyword evidence="9" id="KW-1185">Reference proteome</keyword>
<evidence type="ECO:0000259" key="7">
    <source>
        <dbReference type="Pfam" id="PF00892"/>
    </source>
</evidence>
<dbReference type="Proteomes" id="UP000186895">
    <property type="component" value="Unassembled WGS sequence"/>
</dbReference>
<evidence type="ECO:0000256" key="5">
    <source>
        <dbReference type="ARBA" id="ARBA00023136"/>
    </source>
</evidence>
<accession>A0A1N6U086</accession>
<evidence type="ECO:0000256" key="2">
    <source>
        <dbReference type="ARBA" id="ARBA00022475"/>
    </source>
</evidence>
<dbReference type="Pfam" id="PF00892">
    <property type="entry name" value="EamA"/>
    <property type="match status" value="2"/>
</dbReference>
<feature type="domain" description="EamA" evidence="7">
    <location>
        <begin position="9"/>
        <end position="144"/>
    </location>
</feature>
<keyword evidence="3 6" id="KW-0812">Transmembrane</keyword>
<feature type="transmembrane region" description="Helical" evidence="6">
    <location>
        <begin position="271"/>
        <end position="288"/>
    </location>
</feature>
<evidence type="ECO:0000256" key="3">
    <source>
        <dbReference type="ARBA" id="ARBA00022692"/>
    </source>
</evidence>
<feature type="domain" description="EamA" evidence="7">
    <location>
        <begin position="158"/>
        <end position="288"/>
    </location>
</feature>
<proteinExistence type="predicted"/>
<evidence type="ECO:0000256" key="6">
    <source>
        <dbReference type="SAM" id="Phobius"/>
    </source>
</evidence>
<dbReference type="AlphaFoldDB" id="A0A1N6U086"/>
<keyword evidence="5 6" id="KW-0472">Membrane</keyword>
<gene>
    <name evidence="8" type="ORF">SAMN05421647_106120</name>
</gene>
<feature type="transmembrane region" description="Helical" evidence="6">
    <location>
        <begin position="157"/>
        <end position="176"/>
    </location>
</feature>
<dbReference type="STRING" id="49186.SAMN05421647_106120"/>
<organism evidence="8 9">
    <name type="scientific">Marinobacterium stanieri</name>
    <dbReference type="NCBI Taxonomy" id="49186"/>
    <lineage>
        <taxon>Bacteria</taxon>
        <taxon>Pseudomonadati</taxon>
        <taxon>Pseudomonadota</taxon>
        <taxon>Gammaproteobacteria</taxon>
        <taxon>Oceanospirillales</taxon>
        <taxon>Oceanospirillaceae</taxon>
        <taxon>Marinobacterium</taxon>
    </lineage>
</organism>
<evidence type="ECO:0000256" key="4">
    <source>
        <dbReference type="ARBA" id="ARBA00022989"/>
    </source>
</evidence>
<dbReference type="PANTHER" id="PTHR32322:SF18">
    <property type="entry name" value="S-ADENOSYLMETHIONINE_S-ADENOSYLHOMOCYSTEINE TRANSPORTER"/>
    <property type="match status" value="1"/>
</dbReference>
<dbReference type="SUPFAM" id="SSF103481">
    <property type="entry name" value="Multidrug resistance efflux transporter EmrE"/>
    <property type="match status" value="2"/>
</dbReference>
<feature type="transmembrane region" description="Helical" evidence="6">
    <location>
        <begin position="104"/>
        <end position="121"/>
    </location>
</feature>
<feature type="transmembrane region" description="Helical" evidence="6">
    <location>
        <begin position="42"/>
        <end position="61"/>
    </location>
</feature>
<reference evidence="8 9" key="1">
    <citation type="submission" date="2017-01" db="EMBL/GenBank/DDBJ databases">
        <authorList>
            <person name="Mah S.A."/>
            <person name="Swanson W.J."/>
            <person name="Moy G.W."/>
            <person name="Vacquier V.D."/>
        </authorList>
    </citation>
    <scope>NUCLEOTIDE SEQUENCE [LARGE SCALE GENOMIC DNA]</scope>
    <source>
        <strain evidence="8 9">DSM 7027</strain>
    </source>
</reference>
<dbReference type="GO" id="GO:0005886">
    <property type="term" value="C:plasma membrane"/>
    <property type="evidence" value="ECO:0007669"/>
    <property type="project" value="UniProtKB-SubCell"/>
</dbReference>
<dbReference type="EMBL" id="FTMN01000006">
    <property type="protein sequence ID" value="SIQ58901.1"/>
    <property type="molecule type" value="Genomic_DNA"/>
</dbReference>
<dbReference type="RefSeq" id="WP_010322609.1">
    <property type="nucleotide sequence ID" value="NZ_FTMN01000006.1"/>
</dbReference>
<dbReference type="InterPro" id="IPR050638">
    <property type="entry name" value="AA-Vitamin_Transporters"/>
</dbReference>
<dbReference type="eggNOG" id="COG0697">
    <property type="taxonomic scope" value="Bacteria"/>
</dbReference>
<dbReference type="InterPro" id="IPR037185">
    <property type="entry name" value="EmrE-like"/>
</dbReference>
<evidence type="ECO:0000313" key="8">
    <source>
        <dbReference type="EMBL" id="SIQ58901.1"/>
    </source>
</evidence>
<name>A0A1N6U086_9GAMM</name>
<evidence type="ECO:0000256" key="1">
    <source>
        <dbReference type="ARBA" id="ARBA00004651"/>
    </source>
</evidence>
<dbReference type="PANTHER" id="PTHR32322">
    <property type="entry name" value="INNER MEMBRANE TRANSPORTER"/>
    <property type="match status" value="1"/>
</dbReference>